<dbReference type="GO" id="GO:0016281">
    <property type="term" value="C:eukaryotic translation initiation factor 4F complex"/>
    <property type="evidence" value="ECO:0007669"/>
    <property type="project" value="TreeGrafter"/>
</dbReference>
<dbReference type="PANTHER" id="PTHR11960:SF8">
    <property type="entry name" value="EUKARYOTIC TRANSLATION INITIATION FACTOR 4E1-RELATED"/>
    <property type="match status" value="1"/>
</dbReference>
<dbReference type="SUPFAM" id="SSF55418">
    <property type="entry name" value="eIF4e-like"/>
    <property type="match status" value="1"/>
</dbReference>
<keyword evidence="5 7" id="KW-0648">Protein biosynthesis</keyword>
<name>C1C0A6_CALCM</name>
<feature type="region of interest" description="Disordered" evidence="8">
    <location>
        <begin position="1"/>
        <end position="21"/>
    </location>
</feature>
<dbReference type="InterPro" id="IPR023398">
    <property type="entry name" value="TIF_eIF4e-like"/>
</dbReference>
<evidence type="ECO:0000256" key="7">
    <source>
        <dbReference type="RuleBase" id="RU004374"/>
    </source>
</evidence>
<keyword evidence="4 7" id="KW-0694">RNA-binding</keyword>
<dbReference type="GO" id="GO:0006417">
    <property type="term" value="P:regulation of translation"/>
    <property type="evidence" value="ECO:0007669"/>
    <property type="project" value="UniProtKB-KW"/>
</dbReference>
<evidence type="ECO:0000256" key="4">
    <source>
        <dbReference type="ARBA" id="ARBA00022884"/>
    </source>
</evidence>
<protein>
    <recommendedName>
        <fullName evidence="6">eIF-4F 25 kDa subunit</fullName>
    </recommendedName>
</protein>
<evidence type="ECO:0000256" key="6">
    <source>
        <dbReference type="ARBA" id="ARBA00032656"/>
    </source>
</evidence>
<evidence type="ECO:0000256" key="8">
    <source>
        <dbReference type="SAM" id="MobiDB-lite"/>
    </source>
</evidence>
<dbReference type="GO" id="GO:0000340">
    <property type="term" value="F:RNA 7-methylguanosine cap binding"/>
    <property type="evidence" value="ECO:0007669"/>
    <property type="project" value="UniProtKB-ARBA"/>
</dbReference>
<dbReference type="AlphaFoldDB" id="C1C0A6"/>
<reference evidence="9" key="1">
    <citation type="submission" date="2009-03" db="EMBL/GenBank/DDBJ databases">
        <title>Caligus clemensi ESTs and full-length cDNAs.</title>
        <authorList>
            <person name="Yasuike M."/>
            <person name="von Schalburg K."/>
            <person name="Cooper G."/>
            <person name="Leong J."/>
            <person name="Jones S.R.M."/>
            <person name="Koop B.F."/>
        </authorList>
    </citation>
    <scope>NUCLEOTIDE SEQUENCE</scope>
    <source>
        <tissue evidence="9">Whole</tissue>
    </source>
</reference>
<evidence type="ECO:0000256" key="5">
    <source>
        <dbReference type="ARBA" id="ARBA00022917"/>
    </source>
</evidence>
<dbReference type="EMBL" id="BT080285">
    <property type="protein sequence ID" value="ACO14709.1"/>
    <property type="molecule type" value="mRNA"/>
</dbReference>
<dbReference type="InterPro" id="IPR001040">
    <property type="entry name" value="TIF_eIF_4E"/>
</dbReference>
<evidence type="ECO:0000313" key="9">
    <source>
        <dbReference type="EMBL" id="ACO14709.1"/>
    </source>
</evidence>
<proteinExistence type="evidence at transcript level"/>
<evidence type="ECO:0000256" key="1">
    <source>
        <dbReference type="ARBA" id="ARBA00009860"/>
    </source>
</evidence>
<comment type="similarity">
    <text evidence="1 7">Belongs to the eukaryotic initiation factor 4E family.</text>
</comment>
<sequence length="205" mass="23790">MSSEMPESQKPEEKPLPPPEPVIKHPLEHSWTLWFFKNNRAREWKVNQKQITSFKTVEDFWALYNHIEVTSRMENGCDYSLFKEGIWPMWEDPANKDGGRWLITLDKKQRSTFLDNVWLEVMLCLIGESFDDHSPIINGAVVSVRPKLDKIAIWLGDASKNNMVLTIGKKVKERLNIDKKTTLGFEAHEDTMKKSGSVAKLRYTV</sequence>
<evidence type="ECO:0000256" key="3">
    <source>
        <dbReference type="ARBA" id="ARBA00022845"/>
    </source>
</evidence>
<organism evidence="9">
    <name type="scientific">Caligus clemensi</name>
    <name type="common">Sea louse</name>
    <dbReference type="NCBI Taxonomy" id="344056"/>
    <lineage>
        <taxon>Eukaryota</taxon>
        <taxon>Metazoa</taxon>
        <taxon>Ecdysozoa</taxon>
        <taxon>Arthropoda</taxon>
        <taxon>Crustacea</taxon>
        <taxon>Multicrustacea</taxon>
        <taxon>Hexanauplia</taxon>
        <taxon>Copepoda</taxon>
        <taxon>Siphonostomatoida</taxon>
        <taxon>Caligidae</taxon>
        <taxon>Caligus</taxon>
    </lineage>
</organism>
<keyword evidence="2 7" id="KW-0396">Initiation factor</keyword>
<dbReference type="PROSITE" id="PS00813">
    <property type="entry name" value="IF4E"/>
    <property type="match status" value="1"/>
</dbReference>
<dbReference type="InterPro" id="IPR019770">
    <property type="entry name" value="TIF_eIF_4E_CS"/>
</dbReference>
<keyword evidence="3" id="KW-0810">Translation regulation</keyword>
<gene>
    <name evidence="9" type="primary">IF4E</name>
</gene>
<evidence type="ECO:0000256" key="2">
    <source>
        <dbReference type="ARBA" id="ARBA00022540"/>
    </source>
</evidence>
<accession>C1C0A6</accession>
<dbReference type="Gene3D" id="3.30.760.10">
    <property type="entry name" value="RNA Cap, Translation Initiation Factor Eif4e"/>
    <property type="match status" value="1"/>
</dbReference>
<dbReference type="PANTHER" id="PTHR11960">
    <property type="entry name" value="EUKARYOTIC TRANSLATION INITIATION FACTOR 4E RELATED"/>
    <property type="match status" value="1"/>
</dbReference>
<dbReference type="Pfam" id="PF01652">
    <property type="entry name" value="IF4E"/>
    <property type="match status" value="1"/>
</dbReference>
<dbReference type="GO" id="GO:0003743">
    <property type="term" value="F:translation initiation factor activity"/>
    <property type="evidence" value="ECO:0007669"/>
    <property type="project" value="UniProtKB-KW"/>
</dbReference>